<dbReference type="SUPFAM" id="SSF55103">
    <property type="entry name" value="FAD-linked oxidases, C-terminal domain"/>
    <property type="match status" value="1"/>
</dbReference>
<dbReference type="InterPro" id="IPR016167">
    <property type="entry name" value="FAD-bd_PCMH_sub1"/>
</dbReference>
<dbReference type="InterPro" id="IPR016169">
    <property type="entry name" value="FAD-bd_PCMH_sub2"/>
</dbReference>
<dbReference type="OrthoDB" id="9811557at2"/>
<dbReference type="InterPro" id="IPR004113">
    <property type="entry name" value="FAD-bd_oxidored_4_C"/>
</dbReference>
<evidence type="ECO:0000256" key="2">
    <source>
        <dbReference type="ARBA" id="ARBA00008000"/>
    </source>
</evidence>
<evidence type="ECO:0000256" key="1">
    <source>
        <dbReference type="ARBA" id="ARBA00001974"/>
    </source>
</evidence>
<dbReference type="InterPro" id="IPR016166">
    <property type="entry name" value="FAD-bd_PCMH"/>
</dbReference>
<dbReference type="InterPro" id="IPR036318">
    <property type="entry name" value="FAD-bd_PCMH-like_sf"/>
</dbReference>
<dbReference type="Pfam" id="PF02913">
    <property type="entry name" value="FAD-oxidase_C"/>
    <property type="match status" value="1"/>
</dbReference>
<comment type="cofactor">
    <cofactor evidence="1">
        <name>FAD</name>
        <dbReference type="ChEBI" id="CHEBI:57692"/>
    </cofactor>
</comment>
<evidence type="ECO:0000256" key="4">
    <source>
        <dbReference type="ARBA" id="ARBA00022827"/>
    </source>
</evidence>
<gene>
    <name evidence="7" type="ORF">AWC19_18945</name>
</gene>
<organism evidence="7 8">
    <name type="scientific">Mycobacterium palustre</name>
    <dbReference type="NCBI Taxonomy" id="153971"/>
    <lineage>
        <taxon>Bacteria</taxon>
        <taxon>Bacillati</taxon>
        <taxon>Actinomycetota</taxon>
        <taxon>Actinomycetes</taxon>
        <taxon>Mycobacteriales</taxon>
        <taxon>Mycobacteriaceae</taxon>
        <taxon>Mycobacterium</taxon>
        <taxon>Mycobacterium simiae complex</taxon>
    </lineage>
</organism>
<dbReference type="STRING" id="153971.AWC19_18945"/>
<dbReference type="Gene3D" id="1.10.45.10">
    <property type="entry name" value="Vanillyl-alcohol Oxidase, Chain A, domain 4"/>
    <property type="match status" value="1"/>
</dbReference>
<evidence type="ECO:0000313" key="7">
    <source>
        <dbReference type="EMBL" id="ORW18845.1"/>
    </source>
</evidence>
<dbReference type="GO" id="GO:0022904">
    <property type="term" value="P:respiratory electron transport chain"/>
    <property type="evidence" value="ECO:0007669"/>
    <property type="project" value="TreeGrafter"/>
</dbReference>
<dbReference type="PROSITE" id="PS51387">
    <property type="entry name" value="FAD_PCMH"/>
    <property type="match status" value="1"/>
</dbReference>
<dbReference type="InterPro" id="IPR016171">
    <property type="entry name" value="Vanillyl_alc_oxidase_C-sub2"/>
</dbReference>
<proteinExistence type="inferred from homology"/>
<evidence type="ECO:0000256" key="3">
    <source>
        <dbReference type="ARBA" id="ARBA00022630"/>
    </source>
</evidence>
<keyword evidence="4" id="KW-0274">FAD</keyword>
<dbReference type="InterPro" id="IPR006094">
    <property type="entry name" value="Oxid_FAD_bind_N"/>
</dbReference>
<dbReference type="PANTHER" id="PTHR43716">
    <property type="entry name" value="D-2-HYDROXYGLUTARATE DEHYDROGENASE, MITOCHONDRIAL"/>
    <property type="match status" value="1"/>
</dbReference>
<dbReference type="Gene3D" id="3.30.70.2190">
    <property type="match status" value="1"/>
</dbReference>
<dbReference type="RefSeq" id="WP_085080643.1">
    <property type="nucleotide sequence ID" value="NZ_JACKRZ010000326.1"/>
</dbReference>
<keyword evidence="5" id="KW-0560">Oxidoreductase</keyword>
<dbReference type="SUPFAM" id="SSF56176">
    <property type="entry name" value="FAD-binding/transporter-associated domain-like"/>
    <property type="match status" value="1"/>
</dbReference>
<evidence type="ECO:0000313" key="8">
    <source>
        <dbReference type="Proteomes" id="UP000193529"/>
    </source>
</evidence>
<dbReference type="AlphaFoldDB" id="A0A1X1Z6B5"/>
<evidence type="ECO:0000256" key="5">
    <source>
        <dbReference type="ARBA" id="ARBA00023002"/>
    </source>
</evidence>
<keyword evidence="3" id="KW-0285">Flavoprotein</keyword>
<protein>
    <submittedName>
        <fullName evidence="7">Oxidoreductase</fullName>
    </submittedName>
</protein>
<dbReference type="FunFam" id="1.10.45.10:FF:000001">
    <property type="entry name" value="D-lactate dehydrogenase mitochondrial"/>
    <property type="match status" value="1"/>
</dbReference>
<dbReference type="Pfam" id="PF01565">
    <property type="entry name" value="FAD_binding_4"/>
    <property type="match status" value="1"/>
</dbReference>
<dbReference type="InterPro" id="IPR051264">
    <property type="entry name" value="FAD-oxidored/transferase_4"/>
</dbReference>
<feature type="domain" description="FAD-binding PCMH-type" evidence="6">
    <location>
        <begin position="32"/>
        <end position="211"/>
    </location>
</feature>
<dbReference type="Gene3D" id="3.30.465.10">
    <property type="match status" value="1"/>
</dbReference>
<dbReference type="GO" id="GO:0071949">
    <property type="term" value="F:FAD binding"/>
    <property type="evidence" value="ECO:0007669"/>
    <property type="project" value="InterPro"/>
</dbReference>
<evidence type="ECO:0000259" key="6">
    <source>
        <dbReference type="PROSITE" id="PS51387"/>
    </source>
</evidence>
<dbReference type="Proteomes" id="UP000193529">
    <property type="component" value="Unassembled WGS sequence"/>
</dbReference>
<accession>A0A1X1Z6B5</accession>
<dbReference type="EMBL" id="LQPJ01000136">
    <property type="protein sequence ID" value="ORW18845.1"/>
    <property type="molecule type" value="Genomic_DNA"/>
</dbReference>
<dbReference type="GO" id="GO:0016491">
    <property type="term" value="F:oxidoreductase activity"/>
    <property type="evidence" value="ECO:0007669"/>
    <property type="project" value="UniProtKB-KW"/>
</dbReference>
<keyword evidence="8" id="KW-1185">Reference proteome</keyword>
<dbReference type="PANTHER" id="PTHR43716:SF1">
    <property type="entry name" value="D-2-HYDROXYGLUTARATE DEHYDROGENASE, MITOCHONDRIAL"/>
    <property type="match status" value="1"/>
</dbReference>
<sequence>MLRSLADAIGSKHVVTDADVLAGRSVDHTGRYRGRASALVRPGSGEQVAEVLRICRDAGAHVTVQGGRTSLVAGTVPAHDDVLLSTERLTALGDVDTVERRVTAGAGVALTAVQSAAAAAGLVFGVDLAARDTATIGGMASTNAGGLRTVRYGNMGEQVVGLEVALPDGSMLRRHSMVRSDNTGYDLPALFVGAEGTLGVITSLDLRLHPTPSHRATAVCGFADLEALVDAGRTFRDVEGVAALELIDGRAAALTAEHLGVAAPVPGDWLLLVELAADDDQTERLASMLDGARLCGEPAVGVDLAARQRLWRVRESVAEVLGVFGPPLKFDVSLPLAAIGGFARDAATLIREQVAEAVPVLFGHIGEGNLHLNVLRCPVERERALYAPMMELIAGRGGNVSSEHGVGSRKRAYLSMSREPADIAAMRAVKAAFDPTGYLNAAVLL</sequence>
<name>A0A1X1Z6B5_9MYCO</name>
<comment type="caution">
    <text evidence="7">The sequence shown here is derived from an EMBL/GenBank/DDBJ whole genome shotgun (WGS) entry which is preliminary data.</text>
</comment>
<reference evidence="7 8" key="1">
    <citation type="submission" date="2016-01" db="EMBL/GenBank/DDBJ databases">
        <title>The new phylogeny of the genus Mycobacterium.</title>
        <authorList>
            <person name="Tarcisio F."/>
            <person name="Conor M."/>
            <person name="Antonella G."/>
            <person name="Elisabetta G."/>
            <person name="Giulia F.S."/>
            <person name="Sara T."/>
            <person name="Anna F."/>
            <person name="Clotilde B."/>
            <person name="Roberto B."/>
            <person name="Veronica D.S."/>
            <person name="Fabio R."/>
            <person name="Monica P."/>
            <person name="Olivier J."/>
            <person name="Enrico T."/>
            <person name="Nicola S."/>
        </authorList>
    </citation>
    <scope>NUCLEOTIDE SEQUENCE [LARGE SCALE GENOMIC DNA]</scope>
    <source>
        <strain evidence="7 8">DSM 44572</strain>
    </source>
</reference>
<comment type="similarity">
    <text evidence="2">Belongs to the FAD-binding oxidoreductase/transferase type 4 family.</text>
</comment>
<dbReference type="Gene3D" id="3.30.70.2740">
    <property type="match status" value="1"/>
</dbReference>
<dbReference type="Gene3D" id="3.30.43.10">
    <property type="entry name" value="Uridine Diphospho-n-acetylenolpyruvylglucosamine Reductase, domain 2"/>
    <property type="match status" value="1"/>
</dbReference>
<dbReference type="InterPro" id="IPR016164">
    <property type="entry name" value="FAD-linked_Oxase-like_C"/>
</dbReference>